<evidence type="ECO:0000313" key="4">
    <source>
        <dbReference type="EMBL" id="EJT49340.1"/>
    </source>
</evidence>
<feature type="region of interest" description="Disordered" evidence="2">
    <location>
        <begin position="1"/>
        <end position="61"/>
    </location>
</feature>
<feature type="domain" description="NIPSNAP" evidence="3">
    <location>
        <begin position="214"/>
        <end position="283"/>
    </location>
</feature>
<dbReference type="GeneID" id="25985056"/>
<dbReference type="InterPro" id="IPR012577">
    <property type="entry name" value="NIPSNAP"/>
</dbReference>
<accession>J4UDT4</accession>
<evidence type="ECO:0000313" key="5">
    <source>
        <dbReference type="Proteomes" id="UP000002748"/>
    </source>
</evidence>
<dbReference type="SUPFAM" id="SSF54909">
    <property type="entry name" value="Dimeric alpha+beta barrel"/>
    <property type="match status" value="2"/>
</dbReference>
<proteinExistence type="inferred from homology"/>
<protein>
    <recommendedName>
        <fullName evidence="3">NIPSNAP domain-containing protein</fullName>
    </recommendedName>
</protein>
<dbReference type="VEuPathDB" id="FungiDB:A1Q1_01542"/>
<comment type="similarity">
    <text evidence="1">Belongs to the NipSnap family.</text>
</comment>
<dbReference type="AlphaFoldDB" id="J4UDT4"/>
<dbReference type="Gene3D" id="3.30.70.100">
    <property type="match status" value="2"/>
</dbReference>
<dbReference type="InterPro" id="IPR011008">
    <property type="entry name" value="Dimeric_a/b-barrel"/>
</dbReference>
<dbReference type="Pfam" id="PF07978">
    <property type="entry name" value="NIPSNAP"/>
    <property type="match status" value="1"/>
</dbReference>
<evidence type="ECO:0000259" key="3">
    <source>
        <dbReference type="Pfam" id="PF07978"/>
    </source>
</evidence>
<dbReference type="GO" id="GO:0000423">
    <property type="term" value="P:mitophagy"/>
    <property type="evidence" value="ECO:0007669"/>
    <property type="project" value="UniProtKB-ARBA"/>
</dbReference>
<reference evidence="4 5" key="1">
    <citation type="journal article" date="2012" name="Eukaryot. Cell">
        <title>Draft genome sequence of CBS 2479, the standard type strain of Trichosporon asahii.</title>
        <authorList>
            <person name="Yang R.Y."/>
            <person name="Li H.T."/>
            <person name="Zhu H."/>
            <person name="Zhou G.P."/>
            <person name="Wang M."/>
            <person name="Wang L."/>
        </authorList>
    </citation>
    <scope>NUCLEOTIDE SEQUENCE [LARGE SCALE GENOMIC DNA]</scope>
    <source>
        <strain evidence="5">ATCC 90039 / CBS 2479 / JCM 2466 / KCTC 7840 / NCYC 2677 / UAMH 7654</strain>
    </source>
</reference>
<dbReference type="PANTHER" id="PTHR21017:SF17">
    <property type="entry name" value="PROTEIN NIPSNAP"/>
    <property type="match status" value="1"/>
</dbReference>
<dbReference type="HOGENOM" id="CLU_053393_0_1_1"/>
<dbReference type="InterPro" id="IPR051557">
    <property type="entry name" value="NipSnap_domain"/>
</dbReference>
<dbReference type="PANTHER" id="PTHR21017">
    <property type="entry name" value="NIPSNAP-RELATED"/>
    <property type="match status" value="1"/>
</dbReference>
<comment type="caution">
    <text evidence="4">The sequence shown here is derived from an EMBL/GenBank/DDBJ whole genome shotgun (WGS) entry which is preliminary data.</text>
</comment>
<evidence type="ECO:0000256" key="1">
    <source>
        <dbReference type="ARBA" id="ARBA00005291"/>
    </source>
</evidence>
<dbReference type="GO" id="GO:0005739">
    <property type="term" value="C:mitochondrion"/>
    <property type="evidence" value="ECO:0007669"/>
    <property type="project" value="TreeGrafter"/>
</dbReference>
<dbReference type="KEGG" id="tasa:A1Q1_01542"/>
<dbReference type="EMBL" id="ALBS01000173">
    <property type="protein sequence ID" value="EJT49340.1"/>
    <property type="molecule type" value="Genomic_DNA"/>
</dbReference>
<name>J4UDT4_TRIAS</name>
<dbReference type="OrthoDB" id="10262843at2759"/>
<organism evidence="4 5">
    <name type="scientific">Trichosporon asahii var. asahii (strain ATCC 90039 / CBS 2479 / JCM 2466 / KCTC 7840 / NBRC 103889/ NCYC 2677 / UAMH 7654)</name>
    <name type="common">Yeast</name>
    <dbReference type="NCBI Taxonomy" id="1186058"/>
    <lineage>
        <taxon>Eukaryota</taxon>
        <taxon>Fungi</taxon>
        <taxon>Dikarya</taxon>
        <taxon>Basidiomycota</taxon>
        <taxon>Agaricomycotina</taxon>
        <taxon>Tremellomycetes</taxon>
        <taxon>Trichosporonales</taxon>
        <taxon>Trichosporonaceae</taxon>
        <taxon>Trichosporon</taxon>
    </lineage>
</organism>
<dbReference type="Proteomes" id="UP000002748">
    <property type="component" value="Unassembled WGS sequence"/>
</dbReference>
<dbReference type="RefSeq" id="XP_014180056.1">
    <property type="nucleotide sequence ID" value="XM_014324581.1"/>
</dbReference>
<gene>
    <name evidence="4" type="ORF">A1Q1_01542</name>
</gene>
<evidence type="ECO:0000256" key="2">
    <source>
        <dbReference type="SAM" id="MobiDB-lite"/>
    </source>
</evidence>
<sequence>MLRRAAINSPASALRSLVSPSTRSFHATVIARDPPNKPTSSEAAATAKDEEPTPSSSGRSLLGSIIYGSESAKAEGDVRLPPGQHSKIVGRGKYVHEKITHAVKPGHRDAYIKACEEYFATLMRDSKDLGGVKLCGSWETIIGSVGNFVHILEHEGYAGYDETRRQAQKNETLQAHLNAMLPHLESRQHQMVSEFSFWPSSPPKDHGAPDGGIYELRTYQLRPGKLLEWETAWRRGIEARRRYVVGQLHEVHHIWFYPDMSTRKQLREAAWSVSGWGETVQQVRVDNL</sequence>